<protein>
    <submittedName>
        <fullName evidence="1">Uncharacterized protein</fullName>
    </submittedName>
</protein>
<reference evidence="1 2" key="1">
    <citation type="submission" date="2015-10" db="EMBL/GenBank/DDBJ databases">
        <authorList>
            <person name="Gilbert D.G."/>
        </authorList>
    </citation>
    <scope>NUCLEOTIDE SEQUENCE [LARGE SCALE GENOMIC DNA]</scope>
    <source>
        <strain evidence="1">COMA1</strain>
    </source>
</reference>
<evidence type="ECO:0000313" key="1">
    <source>
        <dbReference type="EMBL" id="CUS37506.1"/>
    </source>
</evidence>
<name>A0A0S4LQY5_9BACT</name>
<dbReference type="Proteomes" id="UP000199032">
    <property type="component" value="Unassembled WGS sequence"/>
</dbReference>
<gene>
    <name evidence="1" type="ORF">COMA1_40090</name>
</gene>
<organism evidence="1 2">
    <name type="scientific">Candidatus Nitrospira nitrosa</name>
    <dbReference type="NCBI Taxonomy" id="1742972"/>
    <lineage>
        <taxon>Bacteria</taxon>
        <taxon>Pseudomonadati</taxon>
        <taxon>Nitrospirota</taxon>
        <taxon>Nitrospiria</taxon>
        <taxon>Nitrospirales</taxon>
        <taxon>Nitrospiraceae</taxon>
        <taxon>Nitrospira</taxon>
    </lineage>
</organism>
<dbReference type="EMBL" id="CZQA01000010">
    <property type="protein sequence ID" value="CUS37506.1"/>
    <property type="molecule type" value="Genomic_DNA"/>
</dbReference>
<dbReference type="AlphaFoldDB" id="A0A0S4LQY5"/>
<dbReference type="STRING" id="1742972.COMA1_40090"/>
<accession>A0A0S4LQY5</accession>
<sequence>MFLMEGRLFTMKRKIAFDRASRPKQRRVTLIGGALLLLAGGISTPAWSENPAPSVHWGSVAFPDQYTMVTSGLTLNRFTPVDGVGNKYDSTVGNTLGFNLMTLSWTQHWTGMLEGWSTNLTAGVSPTSDEPSQYFQNKVVHQLRQLPSVPTVAPRKETDVTIDGSITRWISLCDRKVLFAGGGFSVGTIYQQGFLRGGIRRLQITPSVWHSEKWGDINVRASAMGRISYQSNGAALHSVRSTAALVQPAIAIGQYRTTATGETIPTWEIELALMWDSGIFVNTMGQSQKQFAWSLAASAGPVRFETWNDSMGHLSERDYGPSYGAALTVDVLRVWNIIQEFRVMPTTDQSASS</sequence>
<proteinExistence type="predicted"/>
<evidence type="ECO:0000313" key="2">
    <source>
        <dbReference type="Proteomes" id="UP000199032"/>
    </source>
</evidence>
<keyword evidence="2" id="KW-1185">Reference proteome</keyword>